<dbReference type="GO" id="GO:0044027">
    <property type="term" value="P:negative regulation of gene expression via chromosomal CpG island methylation"/>
    <property type="evidence" value="ECO:0007669"/>
    <property type="project" value="TreeGrafter"/>
</dbReference>
<reference evidence="2 3" key="1">
    <citation type="submission" date="2020-02" db="EMBL/GenBank/DDBJ databases">
        <authorList>
            <person name="Kim M.K."/>
        </authorList>
    </citation>
    <scope>NUCLEOTIDE SEQUENCE [LARGE SCALE GENOMIC DNA]</scope>
    <source>
        <strain evidence="2 3">BT327</strain>
    </source>
</reference>
<dbReference type="InterPro" id="IPR003105">
    <property type="entry name" value="SRA_YDG"/>
</dbReference>
<dbReference type="SUPFAM" id="SSF88697">
    <property type="entry name" value="PUA domain-like"/>
    <property type="match status" value="1"/>
</dbReference>
<dbReference type="InterPro" id="IPR045134">
    <property type="entry name" value="UHRF1/2-like"/>
</dbReference>
<dbReference type="InterPro" id="IPR003615">
    <property type="entry name" value="HNH_nuc"/>
</dbReference>
<dbReference type="RefSeq" id="WP_163911819.1">
    <property type="nucleotide sequence ID" value="NZ_JAAGWD010000001.1"/>
</dbReference>
<dbReference type="CDD" id="cd00085">
    <property type="entry name" value="HNHc"/>
    <property type="match status" value="1"/>
</dbReference>
<dbReference type="Gene3D" id="1.10.30.50">
    <property type="match status" value="1"/>
</dbReference>
<dbReference type="Proteomes" id="UP000474777">
    <property type="component" value="Unassembled WGS sequence"/>
</dbReference>
<dbReference type="InterPro" id="IPR015947">
    <property type="entry name" value="PUA-like_sf"/>
</dbReference>
<dbReference type="GO" id="GO:0016567">
    <property type="term" value="P:protein ubiquitination"/>
    <property type="evidence" value="ECO:0007669"/>
    <property type="project" value="TreeGrafter"/>
</dbReference>
<dbReference type="PANTHER" id="PTHR14140:SF27">
    <property type="entry name" value="OS04G0289800 PROTEIN"/>
    <property type="match status" value="1"/>
</dbReference>
<keyword evidence="3" id="KW-1185">Reference proteome</keyword>
<dbReference type="InterPro" id="IPR036987">
    <property type="entry name" value="SRA-YDG_sf"/>
</dbReference>
<gene>
    <name evidence="2" type="ORF">GXP69_02235</name>
</gene>
<dbReference type="EMBL" id="JAAGWD010000001">
    <property type="protein sequence ID" value="NEM96502.1"/>
    <property type="molecule type" value="Genomic_DNA"/>
</dbReference>
<dbReference type="SMART" id="SM00466">
    <property type="entry name" value="SRA"/>
    <property type="match status" value="1"/>
</dbReference>
<keyword evidence="2" id="KW-0378">Hydrolase</keyword>
<feature type="domain" description="YDG" evidence="1">
    <location>
        <begin position="7"/>
        <end position="149"/>
    </location>
</feature>
<organism evidence="2 3">
    <name type="scientific">Pontibacter burrus</name>
    <dbReference type="NCBI Taxonomy" id="2704466"/>
    <lineage>
        <taxon>Bacteria</taxon>
        <taxon>Pseudomonadati</taxon>
        <taxon>Bacteroidota</taxon>
        <taxon>Cytophagia</taxon>
        <taxon>Cytophagales</taxon>
        <taxon>Hymenobacteraceae</taxon>
        <taxon>Pontibacter</taxon>
    </lineage>
</organism>
<name>A0A6B3LHL7_9BACT</name>
<dbReference type="Gene3D" id="2.30.280.10">
    <property type="entry name" value="SRA-YDG"/>
    <property type="match status" value="1"/>
</dbReference>
<dbReference type="GO" id="GO:0004519">
    <property type="term" value="F:endonuclease activity"/>
    <property type="evidence" value="ECO:0007669"/>
    <property type="project" value="UniProtKB-KW"/>
</dbReference>
<keyword evidence="2" id="KW-0255">Endonuclease</keyword>
<dbReference type="PANTHER" id="PTHR14140">
    <property type="entry name" value="E3 UBIQUITIN-PROTEIN LIGASE UHRF-RELATED"/>
    <property type="match status" value="1"/>
</dbReference>
<evidence type="ECO:0000313" key="2">
    <source>
        <dbReference type="EMBL" id="NEM96502.1"/>
    </source>
</evidence>
<proteinExistence type="predicted"/>
<dbReference type="Pfam" id="PF13391">
    <property type="entry name" value="HNH_2"/>
    <property type="match status" value="1"/>
</dbReference>
<dbReference type="PROSITE" id="PS51015">
    <property type="entry name" value="YDG"/>
    <property type="match status" value="1"/>
</dbReference>
<dbReference type="Pfam" id="PF02182">
    <property type="entry name" value="SAD_SRA"/>
    <property type="match status" value="1"/>
</dbReference>
<comment type="caution">
    <text evidence="2">The sequence shown here is derived from an EMBL/GenBank/DDBJ whole genome shotgun (WGS) entry which is preliminary data.</text>
</comment>
<protein>
    <submittedName>
        <fullName evidence="2">HNH endonuclease</fullName>
    </submittedName>
</protein>
<dbReference type="GO" id="GO:0061630">
    <property type="term" value="F:ubiquitin protein ligase activity"/>
    <property type="evidence" value="ECO:0007669"/>
    <property type="project" value="TreeGrafter"/>
</dbReference>
<keyword evidence="2" id="KW-0540">Nuclease</keyword>
<evidence type="ECO:0000313" key="3">
    <source>
        <dbReference type="Proteomes" id="UP000474777"/>
    </source>
</evidence>
<accession>A0A6B3LHL7</accession>
<evidence type="ECO:0000259" key="1">
    <source>
        <dbReference type="PROSITE" id="PS51015"/>
    </source>
</evidence>
<dbReference type="AlphaFoldDB" id="A0A6B3LHL7"/>
<sequence length="287" mass="32608">MAERIFGHIPNVYEGDNFENRLTLSHSKVHRPTQAGISGSQKEGADSIVLSGGYEDDQDLGDVIIYTGHGGRDPDSKKQVANQILSDKNLALAINCQNGLPVRVIRGASHKSQFSPEFGYRYDGLYKVVKYWKKKGKSGFNVWLFRLEKIDTDKSLGFEVKEDAPEYAKTTRTTVIQQRINRDYSLTIRVKEIYNFHCQVCNTKLFTNAGFYAEAAHIKPLGEPHHGPDTLDNLLCLCPNHHVMFDFGGFMIDDDFTLVGLDGKLTVKPEHQINKDFLRYHREHFTI</sequence>